<organism evidence="2 3">
    <name type="scientific">Pisolithus tinctorius Marx 270</name>
    <dbReference type="NCBI Taxonomy" id="870435"/>
    <lineage>
        <taxon>Eukaryota</taxon>
        <taxon>Fungi</taxon>
        <taxon>Dikarya</taxon>
        <taxon>Basidiomycota</taxon>
        <taxon>Agaricomycotina</taxon>
        <taxon>Agaricomycetes</taxon>
        <taxon>Agaricomycetidae</taxon>
        <taxon>Boletales</taxon>
        <taxon>Sclerodermatineae</taxon>
        <taxon>Pisolithaceae</taxon>
        <taxon>Pisolithus</taxon>
    </lineage>
</organism>
<evidence type="ECO:0000256" key="1">
    <source>
        <dbReference type="SAM" id="MobiDB-lite"/>
    </source>
</evidence>
<feature type="compositionally biased region" description="Pro residues" evidence="1">
    <location>
        <begin position="43"/>
        <end position="52"/>
    </location>
</feature>
<dbReference type="OrthoDB" id="2585251at2759"/>
<sequence length="512" mass="55161">MSAVLHGARHLKQGIGVPSRQWHGSSPAAARPIHIPSSIPHPSGAPLPPPTPAQRLFSQTRTFFSRFISHLTAPGYSHAVASRPAHASKSLLRPAHYHSSAQSIRAGFSLPVKHALSRPLSAPRLPRAPTVPANVTQVGLGTARAFHSSRPIFQSMVENVPIATRALWEAEWEGKMKKQEARKLRRAKENCAPVLKVQEKLKPRSEPITSQAKNDPAASSELDVYFPLLPAPDVTTHLLVPLAPTPTARVPLAAGDPRHCLLPVSEIVSTSRNHELHALRVSTLFSRLDAGNVWDDPGVSVDAYAYGRRGVASDTCERQCTVLRVAFAGWTSDRVRAVVGPTAEEWCALEETHVSTPSTPTQFSMETPGTCTSPLSPLSTSSDRDSVSELDLDEASEVETANYGFAKPSAQDEFIIPTLDFSSSFSEAAHTTSIPAPSQRETYMHTASELADDTDTDSWFLASGLSSPSLVSSLSLSDCGSEVACPSSYTVVPRVGLSSSFTRSIWYSEQGT</sequence>
<name>A0A0C3J4K2_PISTI</name>
<accession>A0A0C3J4K2</accession>
<proteinExistence type="predicted"/>
<feature type="compositionally biased region" description="Low complexity" evidence="1">
    <location>
        <begin position="25"/>
        <end position="42"/>
    </location>
</feature>
<dbReference type="HOGENOM" id="CLU_027591_0_0_1"/>
<evidence type="ECO:0000313" key="2">
    <source>
        <dbReference type="EMBL" id="KIO04008.1"/>
    </source>
</evidence>
<reference evidence="3" key="2">
    <citation type="submission" date="2015-01" db="EMBL/GenBank/DDBJ databases">
        <title>Evolutionary Origins and Diversification of the Mycorrhizal Mutualists.</title>
        <authorList>
            <consortium name="DOE Joint Genome Institute"/>
            <consortium name="Mycorrhizal Genomics Consortium"/>
            <person name="Kohler A."/>
            <person name="Kuo A."/>
            <person name="Nagy L.G."/>
            <person name="Floudas D."/>
            <person name="Copeland A."/>
            <person name="Barry K.W."/>
            <person name="Cichocki N."/>
            <person name="Veneault-Fourrey C."/>
            <person name="LaButti K."/>
            <person name="Lindquist E.A."/>
            <person name="Lipzen A."/>
            <person name="Lundell T."/>
            <person name="Morin E."/>
            <person name="Murat C."/>
            <person name="Riley R."/>
            <person name="Ohm R."/>
            <person name="Sun H."/>
            <person name="Tunlid A."/>
            <person name="Henrissat B."/>
            <person name="Grigoriev I.V."/>
            <person name="Hibbett D.S."/>
            <person name="Martin F."/>
        </authorList>
    </citation>
    <scope>NUCLEOTIDE SEQUENCE [LARGE SCALE GENOMIC DNA]</scope>
    <source>
        <strain evidence="3">Marx 270</strain>
    </source>
</reference>
<evidence type="ECO:0000313" key="3">
    <source>
        <dbReference type="Proteomes" id="UP000054217"/>
    </source>
</evidence>
<dbReference type="Proteomes" id="UP000054217">
    <property type="component" value="Unassembled WGS sequence"/>
</dbReference>
<feature type="compositionally biased region" description="Polar residues" evidence="1">
    <location>
        <begin position="354"/>
        <end position="371"/>
    </location>
</feature>
<dbReference type="InParanoid" id="A0A0C3J4K2"/>
<dbReference type="AlphaFoldDB" id="A0A0C3J4K2"/>
<gene>
    <name evidence="2" type="ORF">M404DRAFT_1000842</name>
</gene>
<dbReference type="STRING" id="870435.A0A0C3J4K2"/>
<feature type="region of interest" description="Disordered" evidence="1">
    <location>
        <begin position="353"/>
        <end position="389"/>
    </location>
</feature>
<protein>
    <submittedName>
        <fullName evidence="2">Uncharacterized protein</fullName>
    </submittedName>
</protein>
<reference evidence="2 3" key="1">
    <citation type="submission" date="2014-04" db="EMBL/GenBank/DDBJ databases">
        <authorList>
            <consortium name="DOE Joint Genome Institute"/>
            <person name="Kuo A."/>
            <person name="Kohler A."/>
            <person name="Costa M.D."/>
            <person name="Nagy L.G."/>
            <person name="Floudas D."/>
            <person name="Copeland A."/>
            <person name="Barry K.W."/>
            <person name="Cichocki N."/>
            <person name="Veneault-Fourrey C."/>
            <person name="LaButti K."/>
            <person name="Lindquist E.A."/>
            <person name="Lipzen A."/>
            <person name="Lundell T."/>
            <person name="Morin E."/>
            <person name="Murat C."/>
            <person name="Sun H."/>
            <person name="Tunlid A."/>
            <person name="Henrissat B."/>
            <person name="Grigoriev I.V."/>
            <person name="Hibbett D.S."/>
            <person name="Martin F."/>
            <person name="Nordberg H.P."/>
            <person name="Cantor M.N."/>
            <person name="Hua S.X."/>
        </authorList>
    </citation>
    <scope>NUCLEOTIDE SEQUENCE [LARGE SCALE GENOMIC DNA]</scope>
    <source>
        <strain evidence="2 3">Marx 270</strain>
    </source>
</reference>
<dbReference type="EMBL" id="KN831973">
    <property type="protein sequence ID" value="KIO04008.1"/>
    <property type="molecule type" value="Genomic_DNA"/>
</dbReference>
<keyword evidence="3" id="KW-1185">Reference proteome</keyword>
<feature type="compositionally biased region" description="Low complexity" evidence="1">
    <location>
        <begin position="372"/>
        <end position="381"/>
    </location>
</feature>
<feature type="region of interest" description="Disordered" evidence="1">
    <location>
        <begin position="17"/>
        <end position="55"/>
    </location>
</feature>